<dbReference type="InterPro" id="IPR000073">
    <property type="entry name" value="AB_hydrolase_1"/>
</dbReference>
<dbReference type="PROSITE" id="PS51257">
    <property type="entry name" value="PROKAR_LIPOPROTEIN"/>
    <property type="match status" value="1"/>
</dbReference>
<comment type="caution">
    <text evidence="2">The sequence shown here is derived from an EMBL/GenBank/DDBJ whole genome shotgun (WGS) entry which is preliminary data.</text>
</comment>
<protein>
    <recommendedName>
        <fullName evidence="1">AB hydrolase-1 domain-containing protein</fullName>
    </recommendedName>
</protein>
<name>A0A0F3KMS2_9GAMM</name>
<evidence type="ECO:0000313" key="3">
    <source>
        <dbReference type="Proteomes" id="UP000033651"/>
    </source>
</evidence>
<proteinExistence type="predicted"/>
<dbReference type="PATRIC" id="fig|345309.4.peg.1795"/>
<dbReference type="Gene3D" id="3.40.50.1820">
    <property type="entry name" value="alpha/beta hydrolase"/>
    <property type="match status" value="1"/>
</dbReference>
<keyword evidence="3" id="KW-1185">Reference proteome</keyword>
<dbReference type="EMBL" id="JZRB01000025">
    <property type="protein sequence ID" value="KJV32503.1"/>
    <property type="molecule type" value="Genomic_DNA"/>
</dbReference>
<feature type="domain" description="AB hydrolase-1" evidence="1">
    <location>
        <begin position="347"/>
        <end position="617"/>
    </location>
</feature>
<dbReference type="Pfam" id="PF12697">
    <property type="entry name" value="Abhydrolase_6"/>
    <property type="match status" value="1"/>
</dbReference>
<evidence type="ECO:0000259" key="1">
    <source>
        <dbReference type="Pfam" id="PF12697"/>
    </source>
</evidence>
<sequence>MPHRLPHATWFTGLLVAGMLLFLGGCAMVTVGDVTPREYIAQRRGDILSSRHLSGQTAETLAMAGVDAAPCESEPLPCINALAAVSPMGEERRQSALAELWLARATGKGFGVVQEGDREQAEAYLEVARHAYAYLFFTERTAPERAFEDRQTQVRDYYNYAVQQFAVALGHRARRNPNVPLAIDLGGTHVAVDLHDLAWANEHPREVVAASAMRFEGIRSTFRRDGLGAELVVDLRPDEGADIKDPYRSMPTPSATAFLRFAGDNLDAVLHADNAVLEGHDPFQDATVSVGPTTVPLAGNFTAGYGLWLARSGFASQSLATLFGRERGIRDPRIYLMQPYDPDRRVILLLHGLASSPEAWVNVANDILGDERLRRHFQVWQVYYPTNMPIAINNRAIRDAFAKTLAHYDPTGKAVASNHMVIVGHSMGGVIARLMVSSSGDTIVDDVAQGSARRKAYLVRRANEIDPYLRFTALPNFDEAIFIAAPHRGTVFAGNTLARLVSNLIRLPAAMVTRVGGMLADLANDDGTAQGKKVPLVPNSVDNLRSEDAFVKAAARLAIDPRVRYHSIIARRNPEGPLEDSDDGLVPYWSSHLDGAASEKVIVSGHSVQETPQAVLEVRRILNDNVDREGATP</sequence>
<reference evidence="2 3" key="1">
    <citation type="submission" date="2015-03" db="EMBL/GenBank/DDBJ databases">
        <title>Draft genome sequence of Luteibacter yeojuensis strain SU11.</title>
        <authorList>
            <person name="Sulaiman J."/>
            <person name="Priya K."/>
            <person name="Chan K.-G."/>
        </authorList>
    </citation>
    <scope>NUCLEOTIDE SEQUENCE [LARGE SCALE GENOMIC DNA]</scope>
    <source>
        <strain evidence="2 3">SU11</strain>
    </source>
</reference>
<dbReference type="OrthoDB" id="869379at2"/>
<gene>
    <name evidence="2" type="ORF">VI08_12255</name>
</gene>
<organism evidence="2 3">
    <name type="scientific">Luteibacter yeojuensis</name>
    <dbReference type="NCBI Taxonomy" id="345309"/>
    <lineage>
        <taxon>Bacteria</taxon>
        <taxon>Pseudomonadati</taxon>
        <taxon>Pseudomonadota</taxon>
        <taxon>Gammaproteobacteria</taxon>
        <taxon>Lysobacterales</taxon>
        <taxon>Rhodanobacteraceae</taxon>
        <taxon>Luteibacter</taxon>
    </lineage>
</organism>
<dbReference type="Proteomes" id="UP000033651">
    <property type="component" value="Unassembled WGS sequence"/>
</dbReference>
<dbReference type="SUPFAM" id="SSF53474">
    <property type="entry name" value="alpha/beta-Hydrolases"/>
    <property type="match status" value="1"/>
</dbReference>
<dbReference type="RefSeq" id="WP_045829868.1">
    <property type="nucleotide sequence ID" value="NZ_JZRB01000025.1"/>
</dbReference>
<dbReference type="AlphaFoldDB" id="A0A0F3KMS2"/>
<accession>A0A0F3KMS2</accession>
<evidence type="ECO:0000313" key="2">
    <source>
        <dbReference type="EMBL" id="KJV32503.1"/>
    </source>
</evidence>
<dbReference type="InterPro" id="IPR029058">
    <property type="entry name" value="AB_hydrolase_fold"/>
</dbReference>